<keyword evidence="3" id="KW-0539">Nucleus</keyword>
<keyword evidence="5" id="KW-1185">Reference proteome</keyword>
<dbReference type="GO" id="GO:0005665">
    <property type="term" value="C:RNA polymerase II, core complex"/>
    <property type="evidence" value="ECO:0007669"/>
    <property type="project" value="TreeGrafter"/>
</dbReference>
<dbReference type="Pfam" id="PF03870">
    <property type="entry name" value="RNA_pol_Rpb8"/>
    <property type="match status" value="1"/>
</dbReference>
<dbReference type="SMART" id="SM00658">
    <property type="entry name" value="RPOL8c"/>
    <property type="match status" value="1"/>
</dbReference>
<evidence type="ECO:0000256" key="3">
    <source>
        <dbReference type="ARBA" id="ARBA00023242"/>
    </source>
</evidence>
<gene>
    <name evidence="4" type="primary">RPB8_1</name>
    <name evidence="4" type="ORF">BGZ70_001241</name>
</gene>
<dbReference type="PANTHER" id="PTHR10917:SF0">
    <property type="entry name" value="DNA-DIRECTED RNA POLYMERASES I, II, AND III SUBUNIT RPABC3"/>
    <property type="match status" value="1"/>
</dbReference>
<comment type="caution">
    <text evidence="4">The sequence shown here is derived from an EMBL/GenBank/DDBJ whole genome shotgun (WGS) entry which is preliminary data.</text>
</comment>
<dbReference type="GO" id="GO:0005736">
    <property type="term" value="C:RNA polymerase I complex"/>
    <property type="evidence" value="ECO:0007669"/>
    <property type="project" value="TreeGrafter"/>
</dbReference>
<dbReference type="GO" id="GO:0003899">
    <property type="term" value="F:DNA-directed RNA polymerase activity"/>
    <property type="evidence" value="ECO:0007669"/>
    <property type="project" value="InterPro"/>
</dbReference>
<accession>A0A9P6LXY0</accession>
<sequence length="105" mass="11432">MSSHDKILFSDNFTIGDVDVGAGSLTKSDEMGLTLDVNNELYHLEIGEKVSLVLATSLSCTTTLEADNSEGWRENIGGGRTLADDYEYVIYGKVYKYEEGLGGQV</sequence>
<name>A0A9P6LXY0_MORAP</name>
<dbReference type="EMBL" id="JAAAHY010001268">
    <property type="protein sequence ID" value="KAF9950742.1"/>
    <property type="molecule type" value="Genomic_DNA"/>
</dbReference>
<keyword evidence="4" id="KW-0240">DNA-directed RNA polymerase</keyword>
<dbReference type="InterPro" id="IPR005570">
    <property type="entry name" value="RPABC3"/>
</dbReference>
<dbReference type="AlphaFoldDB" id="A0A9P6LXY0"/>
<dbReference type="GO" id="GO:0005666">
    <property type="term" value="C:RNA polymerase III complex"/>
    <property type="evidence" value="ECO:0007669"/>
    <property type="project" value="TreeGrafter"/>
</dbReference>
<dbReference type="InterPro" id="IPR012340">
    <property type="entry name" value="NA-bd_OB-fold"/>
</dbReference>
<dbReference type="PANTHER" id="PTHR10917">
    <property type="entry name" value="DNA-DIRECTED RNA POLYMERASES I, II, AND III SUBUNIT RPABC3"/>
    <property type="match status" value="1"/>
</dbReference>
<evidence type="ECO:0000256" key="2">
    <source>
        <dbReference type="ARBA" id="ARBA00008912"/>
    </source>
</evidence>
<comment type="subcellular location">
    <subcellularLocation>
        <location evidence="1">Nucleus</location>
    </subcellularLocation>
</comment>
<keyword evidence="4" id="KW-0804">Transcription</keyword>
<organism evidence="4 5">
    <name type="scientific">Mortierella alpina</name>
    <name type="common">Oleaginous fungus</name>
    <name type="synonym">Mortierella renispora</name>
    <dbReference type="NCBI Taxonomy" id="64518"/>
    <lineage>
        <taxon>Eukaryota</taxon>
        <taxon>Fungi</taxon>
        <taxon>Fungi incertae sedis</taxon>
        <taxon>Mucoromycota</taxon>
        <taxon>Mortierellomycotina</taxon>
        <taxon>Mortierellomycetes</taxon>
        <taxon>Mortierellales</taxon>
        <taxon>Mortierellaceae</taxon>
        <taxon>Mortierella</taxon>
    </lineage>
</organism>
<evidence type="ECO:0000313" key="4">
    <source>
        <dbReference type="EMBL" id="KAF9950742.1"/>
    </source>
</evidence>
<evidence type="ECO:0000313" key="5">
    <source>
        <dbReference type="Proteomes" id="UP000738359"/>
    </source>
</evidence>
<dbReference type="Gene3D" id="2.40.50.140">
    <property type="entry name" value="Nucleic acid-binding proteins"/>
    <property type="match status" value="1"/>
</dbReference>
<evidence type="ECO:0000256" key="1">
    <source>
        <dbReference type="ARBA" id="ARBA00004123"/>
    </source>
</evidence>
<reference evidence="4" key="1">
    <citation type="journal article" date="2020" name="Fungal Divers.">
        <title>Resolving the Mortierellaceae phylogeny through synthesis of multi-gene phylogenetics and phylogenomics.</title>
        <authorList>
            <person name="Vandepol N."/>
            <person name="Liber J."/>
            <person name="Desiro A."/>
            <person name="Na H."/>
            <person name="Kennedy M."/>
            <person name="Barry K."/>
            <person name="Grigoriev I.V."/>
            <person name="Miller A.N."/>
            <person name="O'Donnell K."/>
            <person name="Stajich J.E."/>
            <person name="Bonito G."/>
        </authorList>
    </citation>
    <scope>NUCLEOTIDE SEQUENCE</scope>
    <source>
        <strain evidence="4">CK1249</strain>
    </source>
</reference>
<dbReference type="GO" id="GO:0006351">
    <property type="term" value="P:DNA-templated transcription"/>
    <property type="evidence" value="ECO:0007669"/>
    <property type="project" value="InterPro"/>
</dbReference>
<dbReference type="Proteomes" id="UP000738359">
    <property type="component" value="Unassembled WGS sequence"/>
</dbReference>
<proteinExistence type="inferred from homology"/>
<dbReference type="SUPFAM" id="SSF50249">
    <property type="entry name" value="Nucleic acid-binding proteins"/>
    <property type="match status" value="1"/>
</dbReference>
<protein>
    <submittedName>
        <fullName evidence="4">DNA-directed RNA polymerases I, II, and III subunit RPABC3</fullName>
    </submittedName>
</protein>
<dbReference type="OrthoDB" id="20018at2759"/>
<comment type="similarity">
    <text evidence="2">Belongs to the eukaryotic RPB8 RNA polymerase subunit family.</text>
</comment>